<gene>
    <name evidence="2" type="ORF">ECRASSUSDP1_LOCUS21149</name>
</gene>
<evidence type="ECO:0000256" key="1">
    <source>
        <dbReference type="SAM" id="Phobius"/>
    </source>
</evidence>
<feature type="transmembrane region" description="Helical" evidence="1">
    <location>
        <begin position="133"/>
        <end position="155"/>
    </location>
</feature>
<reference evidence="2" key="1">
    <citation type="submission" date="2023-07" db="EMBL/GenBank/DDBJ databases">
        <authorList>
            <consortium name="AG Swart"/>
            <person name="Singh M."/>
            <person name="Singh A."/>
            <person name="Seah K."/>
            <person name="Emmerich C."/>
        </authorList>
    </citation>
    <scope>NUCLEOTIDE SEQUENCE</scope>
    <source>
        <strain evidence="2">DP1</strain>
    </source>
</reference>
<name>A0AAD1XWY5_EUPCR</name>
<sequence>MRVAYFLASYIDFTTLTTPSVEYLDNQMRTHGLDPQTYDPFSTFRIFLLAVLLIGIIIGELKGHRFFIPQTSEESKYPWKPYRCLITLWIMLIVIELYPDYRFWQLIFICSIQRITMNHLYTCRVELMSKRTLMYFVLPYIFGYVFKIIIMWYNIYLAGLLLYTLIKQSIGEKSIIKFVLAFLYTSSYYLFYLAVQNGCDTTLNCALGVYILACFVFFKPYYDFMTPHLKENAKLWKNREYHYWK</sequence>
<feature type="transmembrane region" description="Helical" evidence="1">
    <location>
        <begin position="202"/>
        <end position="222"/>
    </location>
</feature>
<dbReference type="AlphaFoldDB" id="A0AAD1XWY5"/>
<keyword evidence="1" id="KW-1133">Transmembrane helix</keyword>
<feature type="transmembrane region" description="Helical" evidence="1">
    <location>
        <begin position="175"/>
        <end position="195"/>
    </location>
</feature>
<feature type="transmembrane region" description="Helical" evidence="1">
    <location>
        <begin position="43"/>
        <end position="61"/>
    </location>
</feature>
<dbReference type="Proteomes" id="UP001295684">
    <property type="component" value="Unassembled WGS sequence"/>
</dbReference>
<keyword evidence="3" id="KW-1185">Reference proteome</keyword>
<evidence type="ECO:0000313" key="2">
    <source>
        <dbReference type="EMBL" id="CAI2379735.1"/>
    </source>
</evidence>
<keyword evidence="1" id="KW-0472">Membrane</keyword>
<keyword evidence="1" id="KW-0812">Transmembrane</keyword>
<dbReference type="EMBL" id="CAMPGE010021590">
    <property type="protein sequence ID" value="CAI2379735.1"/>
    <property type="molecule type" value="Genomic_DNA"/>
</dbReference>
<proteinExistence type="predicted"/>
<protein>
    <submittedName>
        <fullName evidence="2">Uncharacterized protein</fullName>
    </submittedName>
</protein>
<feature type="transmembrane region" description="Helical" evidence="1">
    <location>
        <begin position="82"/>
        <end position="98"/>
    </location>
</feature>
<comment type="caution">
    <text evidence="2">The sequence shown here is derived from an EMBL/GenBank/DDBJ whole genome shotgun (WGS) entry which is preliminary data.</text>
</comment>
<accession>A0AAD1XWY5</accession>
<evidence type="ECO:0000313" key="3">
    <source>
        <dbReference type="Proteomes" id="UP001295684"/>
    </source>
</evidence>
<organism evidence="2 3">
    <name type="scientific">Euplotes crassus</name>
    <dbReference type="NCBI Taxonomy" id="5936"/>
    <lineage>
        <taxon>Eukaryota</taxon>
        <taxon>Sar</taxon>
        <taxon>Alveolata</taxon>
        <taxon>Ciliophora</taxon>
        <taxon>Intramacronucleata</taxon>
        <taxon>Spirotrichea</taxon>
        <taxon>Hypotrichia</taxon>
        <taxon>Euplotida</taxon>
        <taxon>Euplotidae</taxon>
        <taxon>Moneuplotes</taxon>
    </lineage>
</organism>